<dbReference type="HOGENOM" id="CLU_002977_9_0_9"/>
<evidence type="ECO:0000256" key="3">
    <source>
        <dbReference type="ARBA" id="ARBA00022475"/>
    </source>
</evidence>
<feature type="domain" description="Topo IIA-type catalytic" evidence="9">
    <location>
        <begin position="33"/>
        <end position="495"/>
    </location>
</feature>
<dbReference type="GO" id="GO:0003677">
    <property type="term" value="F:DNA binding"/>
    <property type="evidence" value="ECO:0007669"/>
    <property type="project" value="UniProtKB-UniRule"/>
</dbReference>
<keyword evidence="11" id="KW-1185">Reference proteome</keyword>
<dbReference type="SUPFAM" id="SSF101904">
    <property type="entry name" value="GyrA/ParC C-terminal domain-like"/>
    <property type="match status" value="2"/>
</dbReference>
<dbReference type="InterPro" id="IPR035516">
    <property type="entry name" value="Gyrase/topoIV_suA_C"/>
</dbReference>
<organism evidence="10 11">
    <name type="scientific">Alkaliphilus metalliredigens (strain QYMF)</name>
    <dbReference type="NCBI Taxonomy" id="293826"/>
    <lineage>
        <taxon>Bacteria</taxon>
        <taxon>Bacillati</taxon>
        <taxon>Bacillota</taxon>
        <taxon>Clostridia</taxon>
        <taxon>Peptostreptococcales</taxon>
        <taxon>Natronincolaceae</taxon>
        <taxon>Alkaliphilus</taxon>
    </lineage>
</organism>
<dbReference type="InterPro" id="IPR006691">
    <property type="entry name" value="GyrA/parC_rep"/>
</dbReference>
<accession>A6TSS8</accession>
<dbReference type="KEGG" id="amt:Amet_3106"/>
<dbReference type="GO" id="GO:0009330">
    <property type="term" value="C:DNA topoisomerase type II (double strand cut, ATP-hydrolyzing) complex"/>
    <property type="evidence" value="ECO:0007669"/>
    <property type="project" value="TreeGrafter"/>
</dbReference>
<gene>
    <name evidence="10" type="ordered locus">Amet_3106</name>
</gene>
<keyword evidence="5 8" id="KW-0238">DNA-binding</keyword>
<sequence length="930" mass="106380">MDKSINEIEVQEIEDTLESNYMPYAMSVIVSRALPEIDGFKPSHRKLLYTMSQMGLLTKGRSKSANIVGTTMKLNPHGDQAIYETMVKMTRGHQGLLHAYVDSKGNFGKVYSRDMREASARYTEAKLEKFTQEIFSNIDKNVVDFVDNYDSTTKEPTLLPTTFPNILVKYNKGIAVGMAEHIPSFNLKEVCEATIAYLKDKEIDLLEYLKAPDFSTGGELIFNEVTMKQVYHTGRGTFKVRGKYRYVKADNAIEIYEIPYTTSIEAIIESIIELVKKGKIKEITDIRDETDKNGLKITIDLKRGVNPDDLMVKFFKWTKLEDSFGCNFNILINGHPKVMGVKEILDHWIAFRLSCLKRQVQFEIDKLEEKLNLLKGLEKIQLNIHEVVDVIQNTKKDKDVIANLMEQFDLNLAQAEYIAEIKLRSLNQELILKKIKEISAIEKELKRLGMVLARESKQNEIIVNDLKRISEAYGIPRKTDIINENEVEVLSEEILIENYNMKLFLTNEGYIKKISLASLRSSGDHKLKDNDYIVQEIDGTNRGEVLLFSNKETVYKIKAYELEDSKASNLGQYLNNVLGLSSDEIILHIVCTEDYQGHMLFFFENGKGAKIPITSYETKTNRKQLANAYSGDSPLVYISSIEEDLEMMATSNLNKTLIFNTEEMSPINSRNSKGVQVFKCKKGISLKKIKPMDEVSPDEMLNQKVLDENPRVKFFLTKGGYIKKIPLTTLVEDEEQRLKKDDYIIQEVEGAEEGELLLFSNKQILYKTKARELEEDEDKVASIGQRIRSILALDADEDIIYITYTDNYKGHMLFFFENGKGAKIPLESYETKTNRKQLANAYNGESPLVYISNIQEDIELVATSNINKILIFNTAQINPKSSRDSKGVQILKSKEGSYLQEIKALDEFDYEDFQYYRGNIPAVGTFHKIS</sequence>
<evidence type="ECO:0000259" key="9">
    <source>
        <dbReference type="PROSITE" id="PS52040"/>
    </source>
</evidence>
<proteinExistence type="predicted"/>
<dbReference type="PANTHER" id="PTHR43493">
    <property type="entry name" value="DNA GYRASE/TOPOISOMERASE SUBUNIT A"/>
    <property type="match status" value="1"/>
</dbReference>
<dbReference type="OrthoDB" id="9806486at2"/>
<dbReference type="eggNOG" id="COG0188">
    <property type="taxonomic scope" value="Bacteria"/>
</dbReference>
<dbReference type="InterPro" id="IPR013760">
    <property type="entry name" value="Topo_IIA-like_dom_sf"/>
</dbReference>
<evidence type="ECO:0000313" key="10">
    <source>
        <dbReference type="EMBL" id="ABR49246.1"/>
    </source>
</evidence>
<dbReference type="RefSeq" id="WP_012064212.1">
    <property type="nucleotide sequence ID" value="NC_009633.1"/>
</dbReference>
<dbReference type="Pfam" id="PF03989">
    <property type="entry name" value="DNA_gyraseA_C"/>
    <property type="match status" value="4"/>
</dbReference>
<dbReference type="InterPro" id="IPR002205">
    <property type="entry name" value="Topo_IIA_dom_A"/>
</dbReference>
<dbReference type="PANTHER" id="PTHR43493:SF1">
    <property type="entry name" value="DNA TOPOISOMERASE 4 SUBUNIT A"/>
    <property type="match status" value="1"/>
</dbReference>
<dbReference type="Pfam" id="PF00521">
    <property type="entry name" value="DNA_topoisoIV"/>
    <property type="match status" value="1"/>
</dbReference>
<dbReference type="AlphaFoldDB" id="A6TSS8"/>
<dbReference type="GO" id="GO:0034335">
    <property type="term" value="F:DNA negative supercoiling activity"/>
    <property type="evidence" value="ECO:0007669"/>
    <property type="project" value="UniProtKB-ARBA"/>
</dbReference>
<dbReference type="EC" id="5.6.2.2" evidence="2"/>
<evidence type="ECO:0000256" key="4">
    <source>
        <dbReference type="ARBA" id="ARBA00023029"/>
    </source>
</evidence>
<dbReference type="STRING" id="293826.Amet_3106"/>
<dbReference type="SUPFAM" id="SSF56719">
    <property type="entry name" value="Type II DNA topoisomerase"/>
    <property type="match status" value="1"/>
</dbReference>
<evidence type="ECO:0000256" key="6">
    <source>
        <dbReference type="ARBA" id="ARBA00023136"/>
    </source>
</evidence>
<evidence type="ECO:0000256" key="1">
    <source>
        <dbReference type="ARBA" id="ARBA00000185"/>
    </source>
</evidence>
<dbReference type="GO" id="GO:0005737">
    <property type="term" value="C:cytoplasm"/>
    <property type="evidence" value="ECO:0007669"/>
    <property type="project" value="TreeGrafter"/>
</dbReference>
<name>A6TSS8_ALKMQ</name>
<dbReference type="InterPro" id="IPR013758">
    <property type="entry name" value="Topo_IIA_A/C_ab"/>
</dbReference>
<keyword evidence="3" id="KW-1003">Cell membrane</keyword>
<dbReference type="Gene3D" id="3.90.199.10">
    <property type="entry name" value="Topoisomerase II, domain 5"/>
    <property type="match status" value="1"/>
</dbReference>
<evidence type="ECO:0000256" key="7">
    <source>
        <dbReference type="ARBA" id="ARBA00023235"/>
    </source>
</evidence>
<protein>
    <recommendedName>
        <fullName evidence="2">DNA topoisomerase (ATP-hydrolyzing)</fullName>
        <ecNumber evidence="2">5.6.2.2</ecNumber>
    </recommendedName>
</protein>
<dbReference type="Gene3D" id="3.30.1360.40">
    <property type="match status" value="1"/>
</dbReference>
<dbReference type="Gene3D" id="1.10.268.10">
    <property type="entry name" value="Topoisomerase, domain 3"/>
    <property type="match status" value="1"/>
</dbReference>
<dbReference type="SMART" id="SM00434">
    <property type="entry name" value="TOP4c"/>
    <property type="match status" value="1"/>
</dbReference>
<dbReference type="Proteomes" id="UP000001572">
    <property type="component" value="Chromosome"/>
</dbReference>
<evidence type="ECO:0000313" key="11">
    <source>
        <dbReference type="Proteomes" id="UP000001572"/>
    </source>
</evidence>
<comment type="catalytic activity">
    <reaction evidence="1 8">
        <text>ATP-dependent breakage, passage and rejoining of double-stranded DNA.</text>
        <dbReference type="EC" id="5.6.2.2"/>
    </reaction>
</comment>
<keyword evidence="6" id="KW-0472">Membrane</keyword>
<dbReference type="InterPro" id="IPR013757">
    <property type="entry name" value="Topo_IIA_A_a_sf"/>
</dbReference>
<dbReference type="GO" id="GO:0005524">
    <property type="term" value="F:ATP binding"/>
    <property type="evidence" value="ECO:0007669"/>
    <property type="project" value="InterPro"/>
</dbReference>
<dbReference type="GO" id="GO:0006265">
    <property type="term" value="P:DNA topological change"/>
    <property type="evidence" value="ECO:0007669"/>
    <property type="project" value="UniProtKB-UniRule"/>
</dbReference>
<feature type="active site" description="O-(5'-phospho-DNA)-tyrosine intermediate" evidence="8">
    <location>
        <position position="122"/>
    </location>
</feature>
<dbReference type="EMBL" id="CP000724">
    <property type="protein sequence ID" value="ABR49246.1"/>
    <property type="molecule type" value="Genomic_DNA"/>
</dbReference>
<evidence type="ECO:0000256" key="8">
    <source>
        <dbReference type="PROSITE-ProRule" id="PRU01384"/>
    </source>
</evidence>
<keyword evidence="4 8" id="KW-0799">Topoisomerase</keyword>
<dbReference type="Gene3D" id="2.120.10.90">
    <property type="entry name" value="DNA gyrase/topoisomerase IV, subunit A, C-terminal"/>
    <property type="match status" value="2"/>
</dbReference>
<reference evidence="11" key="1">
    <citation type="journal article" date="2016" name="Genome Announc.">
        <title>Complete genome sequence of Alkaliphilus metalliredigens strain QYMF, an alkaliphilic and metal-reducing bacterium isolated from borax-contaminated leachate ponds.</title>
        <authorList>
            <person name="Hwang C."/>
            <person name="Copeland A."/>
            <person name="Lucas S."/>
            <person name="Lapidus A."/>
            <person name="Barry K."/>
            <person name="Detter J.C."/>
            <person name="Glavina Del Rio T."/>
            <person name="Hammon N."/>
            <person name="Israni S."/>
            <person name="Dalin E."/>
            <person name="Tice H."/>
            <person name="Pitluck S."/>
            <person name="Chertkov O."/>
            <person name="Brettin T."/>
            <person name="Bruce D."/>
            <person name="Han C."/>
            <person name="Schmutz J."/>
            <person name="Larimer F."/>
            <person name="Land M.L."/>
            <person name="Hauser L."/>
            <person name="Kyrpides N."/>
            <person name="Mikhailova N."/>
            <person name="Ye Q."/>
            <person name="Zhou J."/>
            <person name="Richardson P."/>
            <person name="Fields M.W."/>
        </authorList>
    </citation>
    <scope>NUCLEOTIDE SEQUENCE [LARGE SCALE GENOMIC DNA]</scope>
    <source>
        <strain evidence="11">QYMF</strain>
    </source>
</reference>
<dbReference type="InterPro" id="IPR050220">
    <property type="entry name" value="Type_II_DNA_Topoisomerases"/>
</dbReference>
<dbReference type="PROSITE" id="PS52040">
    <property type="entry name" value="TOPO_IIA"/>
    <property type="match status" value="1"/>
</dbReference>
<keyword evidence="7 8" id="KW-0413">Isomerase</keyword>
<evidence type="ECO:0000256" key="5">
    <source>
        <dbReference type="ARBA" id="ARBA00023125"/>
    </source>
</evidence>
<evidence type="ECO:0000256" key="2">
    <source>
        <dbReference type="ARBA" id="ARBA00012895"/>
    </source>
</evidence>